<dbReference type="EMBL" id="JAFCMP010000301">
    <property type="protein sequence ID" value="KAG5181678.1"/>
    <property type="molecule type" value="Genomic_DNA"/>
</dbReference>
<evidence type="ECO:0000313" key="3">
    <source>
        <dbReference type="Proteomes" id="UP000664859"/>
    </source>
</evidence>
<feature type="region of interest" description="Disordered" evidence="1">
    <location>
        <begin position="1"/>
        <end position="117"/>
    </location>
</feature>
<evidence type="ECO:0000256" key="1">
    <source>
        <dbReference type="SAM" id="MobiDB-lite"/>
    </source>
</evidence>
<gene>
    <name evidence="2" type="ORF">JKP88DRAFT_263502</name>
</gene>
<name>A0A835YVY2_9STRA</name>
<organism evidence="2 3">
    <name type="scientific">Tribonema minus</name>
    <dbReference type="NCBI Taxonomy" id="303371"/>
    <lineage>
        <taxon>Eukaryota</taxon>
        <taxon>Sar</taxon>
        <taxon>Stramenopiles</taxon>
        <taxon>Ochrophyta</taxon>
        <taxon>PX clade</taxon>
        <taxon>Xanthophyceae</taxon>
        <taxon>Tribonematales</taxon>
        <taxon>Tribonemataceae</taxon>
        <taxon>Tribonema</taxon>
    </lineage>
</organism>
<proteinExistence type="predicted"/>
<dbReference type="OrthoDB" id="20491at2759"/>
<reference evidence="2" key="1">
    <citation type="submission" date="2021-02" db="EMBL/GenBank/DDBJ databases">
        <title>First Annotated Genome of the Yellow-green Alga Tribonema minus.</title>
        <authorList>
            <person name="Mahan K.M."/>
        </authorList>
    </citation>
    <scope>NUCLEOTIDE SEQUENCE</scope>
    <source>
        <strain evidence="2">UTEX B ZZ1240</strain>
    </source>
</reference>
<dbReference type="Proteomes" id="UP000664859">
    <property type="component" value="Unassembled WGS sequence"/>
</dbReference>
<protein>
    <submittedName>
        <fullName evidence="2">Uncharacterized protein</fullName>
    </submittedName>
</protein>
<comment type="caution">
    <text evidence="2">The sequence shown here is derived from an EMBL/GenBank/DDBJ whole genome shotgun (WGS) entry which is preliminary data.</text>
</comment>
<sequence length="460" mass="50834">MPSCAGPGKPASNMNGHAERDGGKRRSKARLMLYRLPRGGGLRRSSNRDGGGLRRSSHGNGGDRRQRKRRSHHEDANRCDGGGNDDYDIGGDNYDGGRGNGHDAINHDEQANGHQSDERRRVGLCAVVHPKRIAQCGTTNTKEAVLVVMAQRNLFPKSAWSLSRSLYESCRHRKTIANVYYDEEDELSRLPAILPDSKFDTEELMICPRTWERAASVLDVFTVSRRLTIGGEYTDTRIPQSFLLPTDLKMLLLSAVDGSEELSRTPQALSLTMHICDDLPRVAPIVETLWLELCFIARPILIPVASQLDSVTVVSCNMLIGGDVSHLFSHLPATLRELQVFNSSYMKDHTQQFYLDRVSIIIPLVAELLPRGLRTLIIGLPEFNEPLGPLPHALEVLDLGESPTFNQPLGPVPPLLRELRIGSGYQQELGPLPSSLQTLQMPGTYRAPLRIGASLSATMT</sequence>
<evidence type="ECO:0000313" key="2">
    <source>
        <dbReference type="EMBL" id="KAG5181678.1"/>
    </source>
</evidence>
<accession>A0A835YVY2</accession>
<feature type="compositionally biased region" description="Basic and acidic residues" evidence="1">
    <location>
        <begin position="100"/>
        <end position="117"/>
    </location>
</feature>
<keyword evidence="3" id="KW-1185">Reference proteome</keyword>
<dbReference type="AlphaFoldDB" id="A0A835YVY2"/>